<dbReference type="GO" id="GO:2000114">
    <property type="term" value="P:regulation of establishment of cell polarity"/>
    <property type="evidence" value="ECO:0007669"/>
    <property type="project" value="EnsemblFungi"/>
</dbReference>
<dbReference type="GO" id="GO:0043001">
    <property type="term" value="P:Golgi to plasma membrane protein transport"/>
    <property type="evidence" value="ECO:0007669"/>
    <property type="project" value="EnsemblFungi"/>
</dbReference>
<dbReference type="GO" id="GO:0046488">
    <property type="term" value="P:phosphatidylinositol metabolic process"/>
    <property type="evidence" value="ECO:0007669"/>
    <property type="project" value="EnsemblFungi"/>
</dbReference>
<evidence type="ECO:0000256" key="6">
    <source>
        <dbReference type="ARBA" id="ARBA00022490"/>
    </source>
</evidence>
<dbReference type="PROSITE" id="PS50191">
    <property type="entry name" value="CRAL_TRIO"/>
    <property type="match status" value="1"/>
</dbReference>
<feature type="compositionally biased region" description="Low complexity" evidence="17">
    <location>
        <begin position="8"/>
        <end position="20"/>
    </location>
</feature>
<keyword evidence="9 16" id="KW-0256">Endoplasmic reticulum</keyword>
<dbReference type="GeneID" id="30984063"/>
<dbReference type="Proteomes" id="UP000094285">
    <property type="component" value="Unassembled WGS sequence"/>
</dbReference>
<name>A0A1E4SI50_9ASCO</name>
<evidence type="ECO:0000256" key="3">
    <source>
        <dbReference type="ARBA" id="ARBA00006667"/>
    </source>
</evidence>
<dbReference type="OrthoDB" id="75724at2759"/>
<comment type="subcellular location">
    <subcellularLocation>
        <location evidence="16">Cytoplasm</location>
    </subcellularLocation>
    <subcellularLocation>
        <location evidence="2 16">Endoplasmic reticulum membrane</location>
        <topology evidence="2 16">Peripheral membrane protein</topology>
    </subcellularLocation>
    <subcellularLocation>
        <location evidence="16">Microsome membrane</location>
        <topology evidence="16">Peripheral membrane protein</topology>
    </subcellularLocation>
</comment>
<evidence type="ECO:0000259" key="18">
    <source>
        <dbReference type="PROSITE" id="PS50191"/>
    </source>
</evidence>
<proteinExistence type="inferred from homology"/>
<dbReference type="GO" id="GO:0005829">
    <property type="term" value="C:cytosol"/>
    <property type="evidence" value="ECO:0007669"/>
    <property type="project" value="EnsemblFungi"/>
</dbReference>
<keyword evidence="13 16" id="KW-0472">Membrane</keyword>
<evidence type="ECO:0000256" key="13">
    <source>
        <dbReference type="ARBA" id="ARBA00023136"/>
    </source>
</evidence>
<dbReference type="GO" id="GO:0005886">
    <property type="term" value="C:plasma membrane"/>
    <property type="evidence" value="ECO:0007669"/>
    <property type="project" value="EnsemblFungi"/>
</dbReference>
<dbReference type="STRING" id="984487.A0A1E4SI50"/>
<dbReference type="Pfam" id="PF00650">
    <property type="entry name" value="CRAL_TRIO"/>
    <property type="match status" value="1"/>
</dbReference>
<dbReference type="SUPFAM" id="SSF52087">
    <property type="entry name" value="CRAL/TRIO domain"/>
    <property type="match status" value="1"/>
</dbReference>
<comment type="cofactor">
    <cofactor evidence="1">
        <name>heme b</name>
        <dbReference type="ChEBI" id="CHEBI:60344"/>
    </cofactor>
</comment>
<dbReference type="GO" id="GO:0046872">
    <property type="term" value="F:metal ion binding"/>
    <property type="evidence" value="ECO:0007669"/>
    <property type="project" value="UniProtKB-KW"/>
</dbReference>
<dbReference type="PANTHER" id="PTHR47669">
    <property type="entry name" value="PHOSPHATIDYLINOSITOL TRANSFER PROTEIN SFH5"/>
    <property type="match status" value="1"/>
</dbReference>
<evidence type="ECO:0000256" key="4">
    <source>
        <dbReference type="ARBA" id="ARBA00018320"/>
    </source>
</evidence>
<gene>
    <name evidence="19" type="ORF">CANTADRAFT_51325</name>
</gene>
<comment type="function">
    <text evidence="15">Non-classical phosphatidylinositol (PtdIns) transfer protein (PITP), which exhibits PtdIns-binding/transfer activity in the absence of detectable PtdCho-binding/transfer activity. Regulates PtdIns(4,5)P2 homeostasis at the plasma membrane. Heme-binding protein that may play a role in organic oxidant-induced stress responses.</text>
</comment>
<evidence type="ECO:0000256" key="9">
    <source>
        <dbReference type="ARBA" id="ARBA00022824"/>
    </source>
</evidence>
<protein>
    <recommendedName>
        <fullName evidence="4 16">Phosphatidylinositol transfer protein SFH5</fullName>
        <shortName evidence="16">PITP SFH5</shortName>
    </recommendedName>
</protein>
<evidence type="ECO:0000313" key="20">
    <source>
        <dbReference type="Proteomes" id="UP000094285"/>
    </source>
</evidence>
<sequence length="348" mass="39162">MSDHSKPTDTTTTEPATPKEAVAEHGETVETTIKSVKITKEQTAKLQQLVSLLPQILKEIDNQEYDEIFGWRINVADKEHVDVGVRNEILLKFLIAHEYDVQATKAKLVKTLNWRNEFQPLSAAFDEVFTKELADLGVITYFKDLDNHNLKVATWNLYGNLKSPKKIFEKYGSGAGEDDELRPGSQFLRWRIGLMEKSLGLIDFTDPHNSKIGQVHDYKGVSMFKIDPGMKAATKEIVTIFGDNYPELLSTKFFVNVPSLMGWVFTFFKKLGVISAATLKKFQVMNHGDLSPWFGKSRLPAVYGGDNEKVKLIFELEAAQSVKVSAYGEILLKKLGDKQIAAVNDDVE</sequence>
<comment type="catalytic activity">
    <reaction evidence="14">
        <text>a 1,2-diacyl-sn-glycero-3-phospho-(1D-myo-inositol)(in) = a 1,2-diacyl-sn-glycero-3-phospho-(1D-myo-inositol)(out)</text>
        <dbReference type="Rhea" id="RHEA:38691"/>
        <dbReference type="ChEBI" id="CHEBI:57880"/>
    </reaction>
    <physiologicalReaction direction="left-to-right" evidence="14">
        <dbReference type="Rhea" id="RHEA:38692"/>
    </physiologicalReaction>
</comment>
<keyword evidence="6 16" id="KW-0963">Cytoplasm</keyword>
<dbReference type="AlphaFoldDB" id="A0A1E4SI50"/>
<evidence type="ECO:0000256" key="5">
    <source>
        <dbReference type="ARBA" id="ARBA00022448"/>
    </source>
</evidence>
<evidence type="ECO:0000256" key="1">
    <source>
        <dbReference type="ARBA" id="ARBA00001970"/>
    </source>
</evidence>
<evidence type="ECO:0000256" key="11">
    <source>
        <dbReference type="ARBA" id="ARBA00023004"/>
    </source>
</evidence>
<organism evidence="19 20">
    <name type="scientific">Suhomyces tanzawaensis NRRL Y-17324</name>
    <dbReference type="NCBI Taxonomy" id="984487"/>
    <lineage>
        <taxon>Eukaryota</taxon>
        <taxon>Fungi</taxon>
        <taxon>Dikarya</taxon>
        <taxon>Ascomycota</taxon>
        <taxon>Saccharomycotina</taxon>
        <taxon>Pichiomycetes</taxon>
        <taxon>Debaryomycetaceae</taxon>
        <taxon>Suhomyces</taxon>
    </lineage>
</organism>
<evidence type="ECO:0000256" key="12">
    <source>
        <dbReference type="ARBA" id="ARBA00023055"/>
    </source>
</evidence>
<dbReference type="GO" id="GO:0032541">
    <property type="term" value="C:cortical endoplasmic reticulum"/>
    <property type="evidence" value="ECO:0007669"/>
    <property type="project" value="EnsemblFungi"/>
</dbReference>
<evidence type="ECO:0000256" key="10">
    <source>
        <dbReference type="ARBA" id="ARBA00022848"/>
    </source>
</evidence>
<evidence type="ECO:0000256" key="17">
    <source>
        <dbReference type="SAM" id="MobiDB-lite"/>
    </source>
</evidence>
<keyword evidence="11" id="KW-0408">Iron</keyword>
<dbReference type="InterPro" id="IPR036273">
    <property type="entry name" value="CRAL/TRIO_N_dom_sf"/>
</dbReference>
<reference evidence="20" key="1">
    <citation type="submission" date="2016-05" db="EMBL/GenBank/DDBJ databases">
        <title>Comparative genomics of biotechnologically important yeasts.</title>
        <authorList>
            <consortium name="DOE Joint Genome Institute"/>
            <person name="Riley R."/>
            <person name="Haridas S."/>
            <person name="Wolfe K.H."/>
            <person name="Lopes M.R."/>
            <person name="Hittinger C.T."/>
            <person name="Goker M."/>
            <person name="Salamov A."/>
            <person name="Wisecaver J."/>
            <person name="Long T.M."/>
            <person name="Aerts A.L."/>
            <person name="Barry K."/>
            <person name="Choi C."/>
            <person name="Clum A."/>
            <person name="Coughlan A.Y."/>
            <person name="Deshpande S."/>
            <person name="Douglass A.P."/>
            <person name="Hanson S.J."/>
            <person name="Klenk H.-P."/>
            <person name="Labutti K."/>
            <person name="Lapidus A."/>
            <person name="Lindquist E."/>
            <person name="Lipzen A."/>
            <person name="Meier-Kolthoff J.P."/>
            <person name="Ohm R.A."/>
            <person name="Otillar R.P."/>
            <person name="Pangilinan J."/>
            <person name="Peng Y."/>
            <person name="Rokas A."/>
            <person name="Rosa C.A."/>
            <person name="Scheuner C."/>
            <person name="Sibirny A.A."/>
            <person name="Slot J.C."/>
            <person name="Stielow J.B."/>
            <person name="Sun H."/>
            <person name="Kurtzman C.P."/>
            <person name="Blackwell M."/>
            <person name="Grigoriev I.V."/>
            <person name="Jeffries T.W."/>
        </authorList>
    </citation>
    <scope>NUCLEOTIDE SEQUENCE [LARGE SCALE GENOMIC DNA]</scope>
    <source>
        <strain evidence="20">NRRL Y-17324</strain>
    </source>
</reference>
<evidence type="ECO:0000256" key="14">
    <source>
        <dbReference type="ARBA" id="ARBA00024146"/>
    </source>
</evidence>
<keyword evidence="8" id="KW-0479">Metal-binding</keyword>
<evidence type="ECO:0000256" key="15">
    <source>
        <dbReference type="ARBA" id="ARBA00024180"/>
    </source>
</evidence>
<keyword evidence="20" id="KW-1185">Reference proteome</keyword>
<keyword evidence="10 16" id="KW-0492">Microsome</keyword>
<evidence type="ECO:0000256" key="7">
    <source>
        <dbReference type="ARBA" id="ARBA00022617"/>
    </source>
</evidence>
<dbReference type="InterPro" id="IPR001251">
    <property type="entry name" value="CRAL-TRIO_dom"/>
</dbReference>
<feature type="region of interest" description="Disordered" evidence="17">
    <location>
        <begin position="1"/>
        <end position="26"/>
    </location>
</feature>
<keyword evidence="12 16" id="KW-0445">Lipid transport</keyword>
<evidence type="ECO:0000256" key="8">
    <source>
        <dbReference type="ARBA" id="ARBA00022723"/>
    </source>
</evidence>
<dbReference type="GO" id="GO:0017157">
    <property type="term" value="P:regulation of exocytosis"/>
    <property type="evidence" value="ECO:0007669"/>
    <property type="project" value="EnsemblFungi"/>
</dbReference>
<dbReference type="InterPro" id="IPR042938">
    <property type="entry name" value="Sfh5"/>
</dbReference>
<keyword evidence="7" id="KW-0349">Heme</keyword>
<dbReference type="RefSeq" id="XP_020064297.1">
    <property type="nucleotide sequence ID" value="XM_020209927.1"/>
</dbReference>
<evidence type="ECO:0000256" key="2">
    <source>
        <dbReference type="ARBA" id="ARBA00004406"/>
    </source>
</evidence>
<dbReference type="GO" id="GO:0008526">
    <property type="term" value="F:phosphatidylinositol transfer activity"/>
    <property type="evidence" value="ECO:0007669"/>
    <property type="project" value="UniProtKB-UniRule"/>
</dbReference>
<dbReference type="SMART" id="SM00516">
    <property type="entry name" value="SEC14"/>
    <property type="match status" value="1"/>
</dbReference>
<comment type="similarity">
    <text evidence="3 16">Belongs to the SFH5 family.</text>
</comment>
<accession>A0A1E4SI50</accession>
<dbReference type="CDD" id="cd00170">
    <property type="entry name" value="SEC14"/>
    <property type="match status" value="1"/>
</dbReference>
<keyword evidence="5 16" id="KW-0813">Transport</keyword>
<dbReference type="GO" id="GO:0020037">
    <property type="term" value="F:heme binding"/>
    <property type="evidence" value="ECO:0007669"/>
    <property type="project" value="EnsemblFungi"/>
</dbReference>
<evidence type="ECO:0000313" key="19">
    <source>
        <dbReference type="EMBL" id="ODV79175.1"/>
    </source>
</evidence>
<dbReference type="SUPFAM" id="SSF46938">
    <property type="entry name" value="CRAL/TRIO N-terminal domain"/>
    <property type="match status" value="1"/>
</dbReference>
<dbReference type="InterPro" id="IPR036865">
    <property type="entry name" value="CRAL-TRIO_dom_sf"/>
</dbReference>
<dbReference type="EMBL" id="KV453912">
    <property type="protein sequence ID" value="ODV79175.1"/>
    <property type="molecule type" value="Genomic_DNA"/>
</dbReference>
<feature type="domain" description="CRAL-TRIO" evidence="18">
    <location>
        <begin position="186"/>
        <end position="311"/>
    </location>
</feature>
<dbReference type="GO" id="GO:0005789">
    <property type="term" value="C:endoplasmic reticulum membrane"/>
    <property type="evidence" value="ECO:0007669"/>
    <property type="project" value="UniProtKB-SubCell"/>
</dbReference>
<evidence type="ECO:0000256" key="16">
    <source>
        <dbReference type="RuleBase" id="RU367059"/>
    </source>
</evidence>
<dbReference type="Gene3D" id="3.40.525.10">
    <property type="entry name" value="CRAL-TRIO lipid binding domain"/>
    <property type="match status" value="1"/>
</dbReference>
<dbReference type="PANTHER" id="PTHR47669:SF1">
    <property type="entry name" value="PHOSPHATIDYLINOSITOL TRANSFER PROTEIN SFH5"/>
    <property type="match status" value="1"/>
</dbReference>